<dbReference type="Proteomes" id="UP001642540">
    <property type="component" value="Unassembled WGS sequence"/>
</dbReference>
<evidence type="ECO:0000256" key="2">
    <source>
        <dbReference type="ARBA" id="ARBA00022490"/>
    </source>
</evidence>
<dbReference type="PROSITE" id="PS50102">
    <property type="entry name" value="RRM"/>
    <property type="match status" value="1"/>
</dbReference>
<protein>
    <recommendedName>
        <fullName evidence="6">RNA-binding protein 8A</fullName>
    </recommendedName>
</protein>
<feature type="domain" description="RRM" evidence="7">
    <location>
        <begin position="76"/>
        <end position="154"/>
    </location>
</feature>
<comment type="similarity">
    <text evidence="1 6">Belongs to the RBM8A family.</text>
</comment>
<evidence type="ECO:0000256" key="1">
    <source>
        <dbReference type="ARBA" id="ARBA00007987"/>
    </source>
</evidence>
<comment type="function">
    <text evidence="6">Core component of the splicing-dependent multiprotein exon junction complex (EJC) deposited at splice junctions on mRNAs.</text>
</comment>
<dbReference type="CDD" id="cd12324">
    <property type="entry name" value="RRM_RBM8"/>
    <property type="match status" value="1"/>
</dbReference>
<keyword evidence="3 5" id="KW-0694">RNA-binding</keyword>
<keyword evidence="2 6" id="KW-0963">Cytoplasm</keyword>
<evidence type="ECO:0000256" key="4">
    <source>
        <dbReference type="ARBA" id="ARBA00023242"/>
    </source>
</evidence>
<evidence type="ECO:0000313" key="8">
    <source>
        <dbReference type="EMBL" id="CAL8084822.1"/>
    </source>
</evidence>
<accession>A0ABP1Q6X2</accession>
<proteinExistence type="inferred from homology"/>
<keyword evidence="9" id="KW-1185">Reference proteome</keyword>
<name>A0ABP1Q6X2_9HEXA</name>
<organism evidence="8 9">
    <name type="scientific">Orchesella dallaii</name>
    <dbReference type="NCBI Taxonomy" id="48710"/>
    <lineage>
        <taxon>Eukaryota</taxon>
        <taxon>Metazoa</taxon>
        <taxon>Ecdysozoa</taxon>
        <taxon>Arthropoda</taxon>
        <taxon>Hexapoda</taxon>
        <taxon>Collembola</taxon>
        <taxon>Entomobryomorpha</taxon>
        <taxon>Entomobryoidea</taxon>
        <taxon>Orchesellidae</taxon>
        <taxon>Orchesellinae</taxon>
        <taxon>Orchesella</taxon>
    </lineage>
</organism>
<evidence type="ECO:0000256" key="5">
    <source>
        <dbReference type="PROSITE-ProRule" id="PRU00176"/>
    </source>
</evidence>
<comment type="subcellular location">
    <subcellularLocation>
        <location evidence="6">Nucleus</location>
    </subcellularLocation>
    <subcellularLocation>
        <location evidence="6">Nucleus speckle</location>
    </subcellularLocation>
    <subcellularLocation>
        <location evidence="6">Cytoplasm</location>
    </subcellularLocation>
</comment>
<evidence type="ECO:0000256" key="6">
    <source>
        <dbReference type="RuleBase" id="RU361239"/>
    </source>
</evidence>
<dbReference type="EMBL" id="CAXLJM020000019">
    <property type="protein sequence ID" value="CAL8084822.1"/>
    <property type="molecule type" value="Genomic_DNA"/>
</dbReference>
<dbReference type="InterPro" id="IPR008111">
    <property type="entry name" value="RNA-bd_8"/>
</dbReference>
<dbReference type="PRINTS" id="PR01738">
    <property type="entry name" value="RNABINDINGM8"/>
</dbReference>
<gene>
    <name evidence="8" type="ORF">ODALV1_LOCUS5913</name>
</gene>
<keyword evidence="4 6" id="KW-0539">Nucleus</keyword>
<dbReference type="InterPro" id="IPR035979">
    <property type="entry name" value="RBD_domain_sf"/>
</dbReference>
<dbReference type="SUPFAM" id="SSF54928">
    <property type="entry name" value="RNA-binding domain, RBD"/>
    <property type="match status" value="1"/>
</dbReference>
<reference evidence="8 9" key="1">
    <citation type="submission" date="2024-08" db="EMBL/GenBank/DDBJ databases">
        <authorList>
            <person name="Cucini C."/>
            <person name="Frati F."/>
        </authorList>
    </citation>
    <scope>NUCLEOTIDE SEQUENCE [LARGE SCALE GENOMIC DNA]</scope>
</reference>
<dbReference type="Gene3D" id="3.30.70.330">
    <property type="match status" value="1"/>
</dbReference>
<dbReference type="InterPro" id="IPR012677">
    <property type="entry name" value="Nucleotide-bd_a/b_plait_sf"/>
</dbReference>
<keyword evidence="6" id="KW-0509">mRNA transport</keyword>
<sequence>MSDVLELGVGHPQEDEMAMVADEVGVGKLKQQARKKKGRGFVDRGPRESLDNFETLSAIDNNEPSDVQAQRSVEGWILIVTGIHEEGHEEDVLGRFAEFGEIVNIRLDLDRQTGFLKGYALIQYENFKDAVAAKNSMEGAELLGNVIHVDWAFMKKPISNSSGRSHVVP</sequence>
<comment type="subunit">
    <text evidence="6">Heterodimer with MAGOH. Part of the mRNA splicing-dependent exon junction complex (EJC) complex; the core complex contains CASC3, EIF4A3, MAGOH and RBM8A.</text>
</comment>
<comment type="caution">
    <text evidence="8">The sequence shown here is derived from an EMBL/GenBank/DDBJ whole genome shotgun (WGS) entry which is preliminary data.</text>
</comment>
<dbReference type="PANTHER" id="PTHR45894">
    <property type="entry name" value="RNA-BINDING PROTEIN 8A"/>
    <property type="match status" value="1"/>
</dbReference>
<dbReference type="InterPro" id="IPR033744">
    <property type="entry name" value="RRM_RBM8"/>
</dbReference>
<evidence type="ECO:0000313" key="9">
    <source>
        <dbReference type="Proteomes" id="UP001642540"/>
    </source>
</evidence>
<keyword evidence="6" id="KW-0508">mRNA splicing</keyword>
<keyword evidence="6" id="KW-0813">Transport</keyword>
<evidence type="ECO:0000256" key="3">
    <source>
        <dbReference type="ARBA" id="ARBA00022884"/>
    </source>
</evidence>
<evidence type="ECO:0000259" key="7">
    <source>
        <dbReference type="PROSITE" id="PS50102"/>
    </source>
</evidence>
<dbReference type="SMART" id="SM00360">
    <property type="entry name" value="RRM"/>
    <property type="match status" value="1"/>
</dbReference>
<keyword evidence="6" id="KW-0507">mRNA processing</keyword>
<dbReference type="Pfam" id="PF00076">
    <property type="entry name" value="RRM_1"/>
    <property type="match status" value="1"/>
</dbReference>
<dbReference type="InterPro" id="IPR000504">
    <property type="entry name" value="RRM_dom"/>
</dbReference>